<organism evidence="1 2">
    <name type="scientific">Phtheirospermum japonicum</name>
    <dbReference type="NCBI Taxonomy" id="374723"/>
    <lineage>
        <taxon>Eukaryota</taxon>
        <taxon>Viridiplantae</taxon>
        <taxon>Streptophyta</taxon>
        <taxon>Embryophyta</taxon>
        <taxon>Tracheophyta</taxon>
        <taxon>Spermatophyta</taxon>
        <taxon>Magnoliopsida</taxon>
        <taxon>eudicotyledons</taxon>
        <taxon>Gunneridae</taxon>
        <taxon>Pentapetalae</taxon>
        <taxon>asterids</taxon>
        <taxon>lamiids</taxon>
        <taxon>Lamiales</taxon>
        <taxon>Orobanchaceae</taxon>
        <taxon>Orobanchaceae incertae sedis</taxon>
        <taxon>Phtheirospermum</taxon>
    </lineage>
</organism>
<protein>
    <submittedName>
        <fullName evidence="1">Uncharacterized protein</fullName>
    </submittedName>
</protein>
<proteinExistence type="predicted"/>
<name>A0A830C4P7_9LAMI</name>
<dbReference type="EMBL" id="BMAC01000302">
    <property type="protein sequence ID" value="GFP93132.1"/>
    <property type="molecule type" value="Genomic_DNA"/>
</dbReference>
<dbReference type="PANTHER" id="PTHR34285">
    <property type="entry name" value="OS08G0510800 PROTEIN"/>
    <property type="match status" value="1"/>
</dbReference>
<dbReference type="AlphaFoldDB" id="A0A830C4P7"/>
<evidence type="ECO:0000313" key="2">
    <source>
        <dbReference type="Proteomes" id="UP000653305"/>
    </source>
</evidence>
<sequence>MKASLTLREDPKTPILKAKIPLNILGVPFCSGIEAGDPDELSIGFSTAFRSGPLLKFCYRPNDSRSPFGLILKTGIGKFGSPSGSPISMTAEFGLIGNDSRPGFLLGFKSRSGDFSMRRSAESPPIDLFSSNSKSMLSQNDVVKGLSWNRLFSGACGALSDGEVCARTSATVNRVAVKLGWSMRFPTPLAEVSGGGSRAEVLLGELPYLVLRKIAIEHVAGDETGKEWRDSRGKSGDVAEAPGLSLNRELSLPKSEISLWKREGIKDVKLERF</sequence>
<dbReference type="OrthoDB" id="1926966at2759"/>
<dbReference type="PANTHER" id="PTHR34285:SF10">
    <property type="match status" value="1"/>
</dbReference>
<keyword evidence="2" id="KW-1185">Reference proteome</keyword>
<reference evidence="1" key="1">
    <citation type="submission" date="2020-07" db="EMBL/GenBank/DDBJ databases">
        <title>Ethylene signaling mediates host invasion by parasitic plants.</title>
        <authorList>
            <person name="Yoshida S."/>
        </authorList>
    </citation>
    <scope>NUCLEOTIDE SEQUENCE</scope>
    <source>
        <strain evidence="1">Okayama</strain>
    </source>
</reference>
<evidence type="ECO:0000313" key="1">
    <source>
        <dbReference type="EMBL" id="GFP93132.1"/>
    </source>
</evidence>
<gene>
    <name evidence="1" type="ORF">PHJA_001457500</name>
</gene>
<comment type="caution">
    <text evidence="1">The sequence shown here is derived from an EMBL/GenBank/DDBJ whole genome shotgun (WGS) entry which is preliminary data.</text>
</comment>
<dbReference type="Proteomes" id="UP000653305">
    <property type="component" value="Unassembled WGS sequence"/>
</dbReference>
<accession>A0A830C4P7</accession>